<dbReference type="InterPro" id="IPR027417">
    <property type="entry name" value="P-loop_NTPase"/>
</dbReference>
<dbReference type="Gene3D" id="2.60.120.290">
    <property type="entry name" value="Spermadhesin, CUB domain"/>
    <property type="match status" value="2"/>
</dbReference>
<dbReference type="PROSITE" id="PS01180">
    <property type="entry name" value="CUB"/>
    <property type="match status" value="1"/>
</dbReference>
<dbReference type="InterPro" id="IPR051589">
    <property type="entry name" value="Sialate-O-sulfotransferase"/>
</dbReference>
<feature type="domain" description="CUB" evidence="5">
    <location>
        <begin position="38"/>
        <end position="152"/>
    </location>
</feature>
<sequence>MKISASLIALTNLATNAAASSKKNPTNAVESIDAPRTVCGGLITGDGIITSPGFDDPGHYENYLDCTWEINIPGVSGFTIHPYSSSSSGRKRRAPVEGVLGASGNGRIDSSSSPYLGDFLQPLRVEGNTATLHFTTDGSRVFKGFKLRIEKDNNIGETGCDQVQSGSGSLSKPGKIIKIDFEHFDVENNRDCDYDSLRINGRKHCGRKQHGFGNKRNPPQTVYVFAESTELEWITDGSVTRGGFALSWESVVNPNGSAASGPLESAAGFHEHMESFYNQLIYQMEFRRPWMSKALARFWSNIQIAKDYFQSEGECEWDHAKPSYNTFDFKEFDDSASKCDNLNNFATNANAFLNNFVCMDGHELPKRTWMKWKNSASKIFDIGFALADHFFLLFSYFLVGYFSSHGFDEIAKELERKNNGCKNDVKIGEPGQFNWILILSVQGSGNTWTRQLFQSLTGYYAGGVYHEIHEALDTDELYEQSPFPGEHFSPESGRVLGIKSHARGHIRKAHAVVLVIRNPYDTIKANFNRIMAQKETGDGHGAHTGTIDPALFKSLKWRRYIHNTAEMWRQYYKDAVHLAVNSEKNFHFLWYDLLKTEKEAQMREVYAFLENEAVPNEKFEVENIDERLNCIKNDNLDKFKRKKVELDFDIYKPDEIEMINSYIREYIEFFRENDVEFPEKTVKSWLR</sequence>
<dbReference type="SMART" id="SM00042">
    <property type="entry name" value="CUB"/>
    <property type="match status" value="1"/>
</dbReference>
<evidence type="ECO:0000313" key="7">
    <source>
        <dbReference type="Proteomes" id="UP001158576"/>
    </source>
</evidence>
<dbReference type="Gene3D" id="3.40.50.300">
    <property type="entry name" value="P-loop containing nucleotide triphosphate hydrolases"/>
    <property type="match status" value="1"/>
</dbReference>
<evidence type="ECO:0000256" key="2">
    <source>
        <dbReference type="ARBA" id="ARBA00023157"/>
    </source>
</evidence>
<reference evidence="6 7" key="1">
    <citation type="submission" date="2021-04" db="EMBL/GenBank/DDBJ databases">
        <authorList>
            <person name="Bliznina A."/>
        </authorList>
    </citation>
    <scope>NUCLEOTIDE SEQUENCE [LARGE SCALE GENOMIC DNA]</scope>
</reference>
<evidence type="ECO:0000256" key="3">
    <source>
        <dbReference type="PROSITE-ProRule" id="PRU00059"/>
    </source>
</evidence>
<name>A0ABN7SSH3_OIKDI</name>
<dbReference type="SUPFAM" id="SSF52540">
    <property type="entry name" value="P-loop containing nucleoside triphosphate hydrolases"/>
    <property type="match status" value="1"/>
</dbReference>
<keyword evidence="4" id="KW-0732">Signal</keyword>
<keyword evidence="2" id="KW-1015">Disulfide bond</keyword>
<evidence type="ECO:0000259" key="5">
    <source>
        <dbReference type="PROSITE" id="PS01180"/>
    </source>
</evidence>
<dbReference type="InterPro" id="IPR035914">
    <property type="entry name" value="Sperma_CUB_dom_sf"/>
</dbReference>
<comment type="similarity">
    <text evidence="1">Belongs to the WSCD family.</text>
</comment>
<organism evidence="6 7">
    <name type="scientific">Oikopleura dioica</name>
    <name type="common">Tunicate</name>
    <dbReference type="NCBI Taxonomy" id="34765"/>
    <lineage>
        <taxon>Eukaryota</taxon>
        <taxon>Metazoa</taxon>
        <taxon>Chordata</taxon>
        <taxon>Tunicata</taxon>
        <taxon>Appendicularia</taxon>
        <taxon>Copelata</taxon>
        <taxon>Oikopleuridae</taxon>
        <taxon>Oikopleura</taxon>
    </lineage>
</organism>
<proteinExistence type="inferred from homology"/>
<dbReference type="PANTHER" id="PTHR45964">
    <property type="entry name" value="WSCD FAMILY MEMBER CG9164"/>
    <property type="match status" value="1"/>
</dbReference>
<feature type="chain" id="PRO_5046886841" evidence="4">
    <location>
        <begin position="20"/>
        <end position="687"/>
    </location>
</feature>
<dbReference type="Pfam" id="PF00685">
    <property type="entry name" value="Sulfotransfer_1"/>
    <property type="match status" value="1"/>
</dbReference>
<comment type="caution">
    <text evidence="3">Lacks conserved residue(s) required for the propagation of feature annotation.</text>
</comment>
<dbReference type="CDD" id="cd00041">
    <property type="entry name" value="CUB"/>
    <property type="match status" value="2"/>
</dbReference>
<dbReference type="PANTHER" id="PTHR45964:SF5">
    <property type="entry name" value="WSCD FAMILY MEMBER CG9164"/>
    <property type="match status" value="1"/>
</dbReference>
<dbReference type="InterPro" id="IPR000863">
    <property type="entry name" value="Sulfotransferase_dom"/>
</dbReference>
<evidence type="ECO:0000313" key="6">
    <source>
        <dbReference type="EMBL" id="CAG5104379.1"/>
    </source>
</evidence>
<feature type="signal peptide" evidence="4">
    <location>
        <begin position="1"/>
        <end position="19"/>
    </location>
</feature>
<keyword evidence="7" id="KW-1185">Reference proteome</keyword>
<accession>A0ABN7SSH3</accession>
<dbReference type="Pfam" id="PF00431">
    <property type="entry name" value="CUB"/>
    <property type="match status" value="1"/>
</dbReference>
<evidence type="ECO:0000256" key="4">
    <source>
        <dbReference type="SAM" id="SignalP"/>
    </source>
</evidence>
<dbReference type="SUPFAM" id="SSF49854">
    <property type="entry name" value="Spermadhesin, CUB domain"/>
    <property type="match status" value="2"/>
</dbReference>
<protein>
    <submittedName>
        <fullName evidence="6">Oidioi.mRNA.OKI2018_I69.chr1.g1224.t1.cds</fullName>
    </submittedName>
</protein>
<gene>
    <name evidence="6" type="ORF">OKIOD_LOCUS9989</name>
</gene>
<evidence type="ECO:0000256" key="1">
    <source>
        <dbReference type="ARBA" id="ARBA00010236"/>
    </source>
</evidence>
<dbReference type="Proteomes" id="UP001158576">
    <property type="component" value="Chromosome 1"/>
</dbReference>
<dbReference type="InterPro" id="IPR000859">
    <property type="entry name" value="CUB_dom"/>
</dbReference>
<dbReference type="EMBL" id="OU015566">
    <property type="protein sequence ID" value="CAG5104379.1"/>
    <property type="molecule type" value="Genomic_DNA"/>
</dbReference>